<accession>F2N8Q7</accession>
<name>F2N8Q7_CORGP</name>
<keyword evidence="5" id="KW-1185">Reference proteome</keyword>
<dbReference type="InterPro" id="IPR051691">
    <property type="entry name" value="Metab_Enz_Cyan_OpOx_G3PDH"/>
</dbReference>
<dbReference type="PANTHER" id="PTHR42949:SF3">
    <property type="entry name" value="ANAEROBIC GLYCEROL-3-PHOSPHATE DEHYDROGENASE SUBUNIT B"/>
    <property type="match status" value="1"/>
</dbReference>
<dbReference type="Gene3D" id="3.50.50.60">
    <property type="entry name" value="FAD/NAD(P)-binding domain"/>
    <property type="match status" value="2"/>
</dbReference>
<evidence type="ECO:0000313" key="5">
    <source>
        <dbReference type="Proteomes" id="UP000006851"/>
    </source>
</evidence>
<dbReference type="eggNOG" id="COG0446">
    <property type="taxonomic scope" value="Bacteria"/>
</dbReference>
<dbReference type="AlphaFoldDB" id="F2N8Q7"/>
<dbReference type="STRING" id="700015.Corgl_1339"/>
<evidence type="ECO:0000256" key="2">
    <source>
        <dbReference type="SAM" id="MobiDB-lite"/>
    </source>
</evidence>
<protein>
    <recommendedName>
        <fullName evidence="3">FAD/NAD(P)-binding domain-containing protein</fullName>
    </recommendedName>
</protein>
<evidence type="ECO:0000259" key="3">
    <source>
        <dbReference type="Pfam" id="PF07992"/>
    </source>
</evidence>
<sequence length="585" mass="63072">MSDRIARRGVIIIGGGPAGLAAAVRLHDLGVNDVLIVEREHRLGGILRQCIHDGFGLTRFKRSLSGPEYAQRFIDDVDDRGIDYLTDATVIDVTADRIVTLVCTAGVMRYGADAIVLAMGCRERTRHALSIPGTRPAGIYTAGVAQTYVNLQNTMPGREAVILGSGDIGMIMARRLTLEGAHVSTVLEILPYASGLPRNVEQCLNDYGISLRLSHTVVEILGDARLEAVKIARVDDRLKPIAGTEEICPCDTLILSVGLIPENELSLGAGVRLDPRTRGPLVDETYQTSVEGVFAAGNVLHVHDLVDFVSMEAERLAKAVVIFLDARKKDHSDRGRRDSVGIIPIIAGSEICYTVPQAVGGHSDFTLSVRARQPLRDCTLSLRTERGCVHRIHFAKMLPAKMVQIAVRAEWIEGAHELHVELSGALSRRMMKSFAPGENQLGPDTEPLQAKPGDASPEGDEVRMLSCIMCPTGCDMRVKVRLNRVVSVSGNSCKRGEQYASSEVSAPVRNIATSVSVEGGELPVVSVRLDKPIPKNKISDVMARIAKLKCTAPVEIGEVLLADVCGTASNVIATKRLAGCQLKKG</sequence>
<dbReference type="InterPro" id="IPR036188">
    <property type="entry name" value="FAD/NAD-bd_sf"/>
</dbReference>
<dbReference type="eggNOG" id="COG3862">
    <property type="taxonomic scope" value="Bacteria"/>
</dbReference>
<dbReference type="InterPro" id="IPR023753">
    <property type="entry name" value="FAD/NAD-binding_dom"/>
</dbReference>
<dbReference type="SUPFAM" id="SSF51905">
    <property type="entry name" value="FAD/NAD(P)-binding domain"/>
    <property type="match status" value="1"/>
</dbReference>
<reference evidence="5" key="1">
    <citation type="journal article" date="2013" name="Stand. Genomic Sci.">
        <title>Complete genome sequence of Coriobacterium glomerans type strain (PW2(T)) from the midgut of Pyrrhocoris apterus L. (red soldier bug).</title>
        <authorList>
            <person name="Stackebrandt E."/>
            <person name="Zeytun A."/>
            <person name="Lapidus A."/>
            <person name="Nolan M."/>
            <person name="Lucas S."/>
            <person name="Hammon N."/>
            <person name="Deshpande S."/>
            <person name="Cheng J.F."/>
            <person name="Tapia R."/>
            <person name="Goodwin L.A."/>
            <person name="Pitluck S."/>
            <person name="Liolios K."/>
            <person name="Pagani I."/>
            <person name="Ivanova N."/>
            <person name="Mavromatis K."/>
            <person name="Mikhailova N."/>
            <person name="Huntemann M."/>
            <person name="Pati A."/>
            <person name="Chen A."/>
            <person name="Palaniappan K."/>
            <person name="Chang Y.J."/>
            <person name="Land M."/>
            <person name="Hauser L."/>
            <person name="Rohde M."/>
            <person name="Pukall R."/>
            <person name="Goker M."/>
            <person name="Detter J.C."/>
            <person name="Woyke T."/>
            <person name="Bristow J."/>
            <person name="Eisen J.A."/>
            <person name="Markowitz V."/>
            <person name="Hugenholtz P."/>
            <person name="Kyrpides N.C."/>
            <person name="Klenk H.P."/>
        </authorList>
    </citation>
    <scope>NUCLEOTIDE SEQUENCE</scope>
    <source>
        <strain evidence="5">ATCC 49209 / DSM 20642 / JCM 10262 / PW2</strain>
    </source>
</reference>
<dbReference type="GO" id="GO:0016491">
    <property type="term" value="F:oxidoreductase activity"/>
    <property type="evidence" value="ECO:0007669"/>
    <property type="project" value="UniProtKB-KW"/>
</dbReference>
<dbReference type="PRINTS" id="PR00469">
    <property type="entry name" value="PNDRDTASEII"/>
</dbReference>
<dbReference type="KEGG" id="cgo:Corgl_1339"/>
<gene>
    <name evidence="4" type="ordered locus">Corgl_1339</name>
</gene>
<dbReference type="PANTHER" id="PTHR42949">
    <property type="entry name" value="ANAEROBIC GLYCEROL-3-PHOSPHATE DEHYDROGENASE SUBUNIT B"/>
    <property type="match status" value="1"/>
</dbReference>
<dbReference type="Proteomes" id="UP000006851">
    <property type="component" value="Chromosome"/>
</dbReference>
<evidence type="ECO:0000256" key="1">
    <source>
        <dbReference type="ARBA" id="ARBA00023002"/>
    </source>
</evidence>
<evidence type="ECO:0000313" key="4">
    <source>
        <dbReference type="EMBL" id="AEB07440.1"/>
    </source>
</evidence>
<dbReference type="PRINTS" id="PR00368">
    <property type="entry name" value="FADPNR"/>
</dbReference>
<keyword evidence="1" id="KW-0560">Oxidoreductase</keyword>
<dbReference type="Gene3D" id="3.10.530.10">
    <property type="entry name" value="CPE0013-like"/>
    <property type="match status" value="1"/>
</dbReference>
<organism evidence="4 5">
    <name type="scientific">Coriobacterium glomerans (strain ATCC 49209 / DSM 20642 / JCM 10262 / PW2)</name>
    <dbReference type="NCBI Taxonomy" id="700015"/>
    <lineage>
        <taxon>Bacteria</taxon>
        <taxon>Bacillati</taxon>
        <taxon>Actinomycetota</taxon>
        <taxon>Coriobacteriia</taxon>
        <taxon>Coriobacteriales</taxon>
        <taxon>Coriobacteriaceae</taxon>
        <taxon>Coriobacterium</taxon>
    </lineage>
</organism>
<feature type="domain" description="FAD/NAD(P)-binding" evidence="3">
    <location>
        <begin position="10"/>
        <end position="301"/>
    </location>
</feature>
<feature type="region of interest" description="Disordered" evidence="2">
    <location>
        <begin position="435"/>
        <end position="459"/>
    </location>
</feature>
<dbReference type="OrthoDB" id="5287468at2"/>
<dbReference type="RefSeq" id="WP_013709182.1">
    <property type="nucleotide sequence ID" value="NC_015389.1"/>
</dbReference>
<dbReference type="Pfam" id="PF07992">
    <property type="entry name" value="Pyr_redox_2"/>
    <property type="match status" value="1"/>
</dbReference>
<dbReference type="EMBL" id="CP002628">
    <property type="protein sequence ID" value="AEB07440.1"/>
    <property type="molecule type" value="Genomic_DNA"/>
</dbReference>
<proteinExistence type="predicted"/>
<dbReference type="HOGENOM" id="CLU_030705_0_0_11"/>
<dbReference type="Pfam" id="PF07892">
    <property type="entry name" value="DUF1667"/>
    <property type="match status" value="1"/>
</dbReference>
<dbReference type="SUPFAM" id="SSF160148">
    <property type="entry name" value="CPE0013-like"/>
    <property type="match status" value="1"/>
</dbReference>
<dbReference type="InterPro" id="IPR036593">
    <property type="entry name" value="CPE0013-like_sf"/>
</dbReference>
<dbReference type="InterPro" id="IPR012460">
    <property type="entry name" value="DUF1667"/>
</dbReference>